<dbReference type="InterPro" id="IPR011545">
    <property type="entry name" value="DEAD/DEAH_box_helicase_dom"/>
</dbReference>
<evidence type="ECO:0000259" key="11">
    <source>
        <dbReference type="PROSITE" id="PS51194"/>
    </source>
</evidence>
<evidence type="ECO:0000256" key="8">
    <source>
        <dbReference type="ARBA" id="ARBA00047984"/>
    </source>
</evidence>
<dbReference type="Pfam" id="PF13234">
    <property type="entry name" value="MTR4_beta-barrel"/>
    <property type="match status" value="1"/>
</dbReference>
<dbReference type="EMBL" id="JAMKOV010000001">
    <property type="protein sequence ID" value="KAI8046293.1"/>
    <property type="molecule type" value="Genomic_DNA"/>
</dbReference>
<evidence type="ECO:0000256" key="7">
    <source>
        <dbReference type="ARBA" id="ARBA00022884"/>
    </source>
</evidence>
<evidence type="ECO:0008006" key="14">
    <source>
        <dbReference type="Google" id="ProtNLM"/>
    </source>
</evidence>
<protein>
    <recommendedName>
        <fullName evidence="14">Helicase SKI2W</fullName>
    </recommendedName>
</protein>
<dbReference type="Gene3D" id="3.40.50.300">
    <property type="entry name" value="P-loop containing nucleotide triphosphate hydrolases"/>
    <property type="match status" value="2"/>
</dbReference>
<dbReference type="InterPro" id="IPR050699">
    <property type="entry name" value="RNA-DNA_Helicase"/>
</dbReference>
<dbReference type="SMART" id="SM00490">
    <property type="entry name" value="HELICc"/>
    <property type="match status" value="1"/>
</dbReference>
<keyword evidence="4" id="KW-0378">Hydrolase</keyword>
<keyword evidence="13" id="KW-1185">Reference proteome</keyword>
<dbReference type="InterPro" id="IPR001650">
    <property type="entry name" value="Helicase_C-like"/>
</dbReference>
<dbReference type="PANTHER" id="PTHR12131:SF1">
    <property type="entry name" value="ATP-DEPENDENT RNA HELICASE SUPV3L1, MITOCHONDRIAL-RELATED"/>
    <property type="match status" value="1"/>
</dbReference>
<dbReference type="SMART" id="SM01142">
    <property type="entry name" value="DSHCT"/>
    <property type="match status" value="1"/>
</dbReference>
<dbReference type="Pfam" id="PF08148">
    <property type="entry name" value="DSHCT"/>
    <property type="match status" value="1"/>
</dbReference>
<dbReference type="GO" id="GO:0055087">
    <property type="term" value="C:Ski complex"/>
    <property type="evidence" value="ECO:0007669"/>
    <property type="project" value="TreeGrafter"/>
</dbReference>
<evidence type="ECO:0000256" key="5">
    <source>
        <dbReference type="ARBA" id="ARBA00022806"/>
    </source>
</evidence>
<feature type="domain" description="Helicase ATP-binding" evidence="10">
    <location>
        <begin position="554"/>
        <end position="710"/>
    </location>
</feature>
<dbReference type="InterPro" id="IPR027417">
    <property type="entry name" value="P-loop_NTPase"/>
</dbReference>
<organism evidence="12 13">
    <name type="scientific">Drosophila gunungcola</name>
    <name type="common">fruit fly</name>
    <dbReference type="NCBI Taxonomy" id="103775"/>
    <lineage>
        <taxon>Eukaryota</taxon>
        <taxon>Metazoa</taxon>
        <taxon>Ecdysozoa</taxon>
        <taxon>Arthropoda</taxon>
        <taxon>Hexapoda</taxon>
        <taxon>Insecta</taxon>
        <taxon>Pterygota</taxon>
        <taxon>Neoptera</taxon>
        <taxon>Endopterygota</taxon>
        <taxon>Diptera</taxon>
        <taxon>Brachycera</taxon>
        <taxon>Muscomorpha</taxon>
        <taxon>Ephydroidea</taxon>
        <taxon>Drosophilidae</taxon>
        <taxon>Drosophila</taxon>
        <taxon>Sophophora</taxon>
    </lineage>
</organism>
<dbReference type="GO" id="GO:0003724">
    <property type="term" value="F:RNA helicase activity"/>
    <property type="evidence" value="ECO:0007669"/>
    <property type="project" value="UniProtKB-EC"/>
</dbReference>
<evidence type="ECO:0000313" key="12">
    <source>
        <dbReference type="EMBL" id="KAI8046293.1"/>
    </source>
</evidence>
<dbReference type="FunFam" id="3.40.50.300:FF:000447">
    <property type="entry name" value="helicase SKI2W isoform X2"/>
    <property type="match status" value="1"/>
</dbReference>
<dbReference type="FunFam" id="1.10.3380.30:FF:000001">
    <property type="entry name" value="Ski2 ATP-dependent RNA helicase"/>
    <property type="match status" value="1"/>
</dbReference>
<dbReference type="InterPro" id="IPR040801">
    <property type="entry name" value="Ski2_N"/>
</dbReference>
<comment type="catalytic activity">
    <reaction evidence="8">
        <text>ATP + H2O = ADP + phosphate + H(+)</text>
        <dbReference type="Rhea" id="RHEA:13065"/>
        <dbReference type="ChEBI" id="CHEBI:15377"/>
        <dbReference type="ChEBI" id="CHEBI:15378"/>
        <dbReference type="ChEBI" id="CHEBI:30616"/>
        <dbReference type="ChEBI" id="CHEBI:43474"/>
        <dbReference type="ChEBI" id="CHEBI:456216"/>
        <dbReference type="EC" id="3.6.4.13"/>
    </reaction>
</comment>
<evidence type="ECO:0000256" key="9">
    <source>
        <dbReference type="SAM" id="MobiDB-lite"/>
    </source>
</evidence>
<name>A0A9P9Z014_9MUSC</name>
<keyword evidence="7" id="KW-0694">RNA-binding</keyword>
<dbReference type="InterPro" id="IPR012961">
    <property type="entry name" value="Ski2/MTR4_C"/>
</dbReference>
<evidence type="ECO:0000256" key="2">
    <source>
        <dbReference type="ARBA" id="ARBA00022490"/>
    </source>
</evidence>
<keyword evidence="5" id="KW-0347">Helicase</keyword>
<dbReference type="FunFam" id="3.40.50.300:FF:000354">
    <property type="entry name" value="ATP-dependent RNA helicase SKI2"/>
    <property type="match status" value="1"/>
</dbReference>
<keyword evidence="2" id="KW-0963">Cytoplasm</keyword>
<dbReference type="Pfam" id="PF00271">
    <property type="entry name" value="Helicase_C"/>
    <property type="match status" value="1"/>
</dbReference>
<dbReference type="GO" id="GO:0016787">
    <property type="term" value="F:hydrolase activity"/>
    <property type="evidence" value="ECO:0007669"/>
    <property type="project" value="UniProtKB-KW"/>
</dbReference>
<evidence type="ECO:0000256" key="3">
    <source>
        <dbReference type="ARBA" id="ARBA00022741"/>
    </source>
</evidence>
<reference evidence="12" key="1">
    <citation type="journal article" date="2023" name="Genome Biol. Evol.">
        <title>Long-read-based Genome Assembly of Drosophila gunungcola Reveals Fewer Chemosensory Genes in Flower-breeding Species.</title>
        <authorList>
            <person name="Negi A."/>
            <person name="Liao B.Y."/>
            <person name="Yeh S.D."/>
        </authorList>
    </citation>
    <scope>NUCLEOTIDE SEQUENCE</scope>
    <source>
        <strain evidence="12">Sukarami</strain>
    </source>
</reference>
<dbReference type="GO" id="GO:0070478">
    <property type="term" value="P:nuclear-transcribed mRNA catabolic process, 3'-5' exonucleolytic nonsense-mediated decay"/>
    <property type="evidence" value="ECO:0007669"/>
    <property type="project" value="TreeGrafter"/>
</dbReference>
<feature type="compositionally biased region" description="Polar residues" evidence="9">
    <location>
        <begin position="467"/>
        <end position="485"/>
    </location>
</feature>
<proteinExistence type="predicted"/>
<dbReference type="Pfam" id="PF17911">
    <property type="entry name" value="Ski2_N"/>
    <property type="match status" value="1"/>
</dbReference>
<dbReference type="PROSITE" id="PS51194">
    <property type="entry name" value="HELICASE_CTER"/>
    <property type="match status" value="1"/>
</dbReference>
<comment type="caution">
    <text evidence="12">The sequence shown here is derived from an EMBL/GenBank/DDBJ whole genome shotgun (WGS) entry which is preliminary data.</text>
</comment>
<dbReference type="SUPFAM" id="SSF52540">
    <property type="entry name" value="P-loop containing nucleoside triphosphate hydrolases"/>
    <property type="match status" value="1"/>
</dbReference>
<dbReference type="GO" id="GO:0003723">
    <property type="term" value="F:RNA binding"/>
    <property type="evidence" value="ECO:0007669"/>
    <property type="project" value="UniProtKB-KW"/>
</dbReference>
<dbReference type="Pfam" id="PF00270">
    <property type="entry name" value="DEAD"/>
    <property type="match status" value="1"/>
</dbReference>
<evidence type="ECO:0000256" key="4">
    <source>
        <dbReference type="ARBA" id="ARBA00022801"/>
    </source>
</evidence>
<feature type="domain" description="Helicase C-terminal" evidence="11">
    <location>
        <begin position="818"/>
        <end position="991"/>
    </location>
</feature>
<dbReference type="CDD" id="cd18795">
    <property type="entry name" value="SF2_C_Ski2"/>
    <property type="match status" value="1"/>
</dbReference>
<dbReference type="InterPro" id="IPR014001">
    <property type="entry name" value="Helicase_ATP-bd"/>
</dbReference>
<dbReference type="Proteomes" id="UP001059596">
    <property type="component" value="Chromosome 3R"/>
</dbReference>
<dbReference type="InterPro" id="IPR025696">
    <property type="entry name" value="Beta-barrel_MTR4"/>
</dbReference>
<feature type="region of interest" description="Disordered" evidence="9">
    <location>
        <begin position="464"/>
        <end position="486"/>
    </location>
</feature>
<dbReference type="PROSITE" id="PS51192">
    <property type="entry name" value="HELICASE_ATP_BIND_1"/>
    <property type="match status" value="1"/>
</dbReference>
<evidence type="ECO:0000256" key="1">
    <source>
        <dbReference type="ARBA" id="ARBA00004496"/>
    </source>
</evidence>
<evidence type="ECO:0000256" key="6">
    <source>
        <dbReference type="ARBA" id="ARBA00022840"/>
    </source>
</evidence>
<accession>A0A9P9Z014</accession>
<evidence type="ECO:0000313" key="13">
    <source>
        <dbReference type="Proteomes" id="UP001059596"/>
    </source>
</evidence>
<evidence type="ECO:0000259" key="10">
    <source>
        <dbReference type="PROSITE" id="PS51192"/>
    </source>
</evidence>
<dbReference type="PANTHER" id="PTHR12131">
    <property type="entry name" value="ATP-DEPENDENT RNA AND DNA HELICASE"/>
    <property type="match status" value="1"/>
</dbReference>
<dbReference type="Pfam" id="PF09347">
    <property type="entry name" value="DUF1989"/>
    <property type="match status" value="1"/>
</dbReference>
<dbReference type="SMART" id="SM00487">
    <property type="entry name" value="DEXDc"/>
    <property type="match status" value="1"/>
</dbReference>
<comment type="subcellular location">
    <subcellularLocation>
        <location evidence="1">Cytoplasm</location>
    </subcellularLocation>
</comment>
<keyword evidence="3" id="KW-0547">Nucleotide-binding</keyword>
<gene>
    <name evidence="12" type="ORF">M5D96_002495</name>
</gene>
<dbReference type="GO" id="GO:0005524">
    <property type="term" value="F:ATP binding"/>
    <property type="evidence" value="ECO:0007669"/>
    <property type="project" value="UniProtKB-KW"/>
</dbReference>
<keyword evidence="6" id="KW-0067">ATP-binding</keyword>
<sequence>MASSATIETPAAPASWCGRGAKPRTFEKHLPVVCYDKPEASIVSRKNTITNHFGRLQDKRYQALTGDLVETLVVPKREARTWTMQAGDLCRVTVHEGAQVGDMNFWNLENTAERFYSGKTRQLHSSHLRVYDRLWSCLPHLRPMATFVFDSLANYGIDEDGGALHDVIGTRCDDYTYKLITGKDRVGSCHSSLVKAVVEERGLTEQDVHDVWNIFMCTGFTQDTHQYFCKPSPARKGDFIEFVADMDLLVALCACPQGDVSIQVGAEVPDDKCHPLKELTIKMSEIRGEDNLERLRNYILRPELSLHDPMPDVLPRQFDAMRLLHVPRCPGSTKLIPRRDQSGQIQEFEEVDLEEVGANANNSMSMQREPGLLEEATRGSHSNFPFWPGGFDEQRQQIAALDVDNFQFGDKLLTVPPGFSSGHDFSQSQSVSLPSVVADPSNVDLLENLEQDLDVQEWMKLTRTGDETNTSGNTQSPSQRKQAFSSEEFKDVDDQIMKADLKPVLNISTTTKSFKSDWAEMVDISHPIKDFKEQIPCPAMEFPFELDVFQKQAILKLEQRQYVFVAAHTSAGKTVVAEYAIALSKRDLTRTIYTSPIKALSNQKYRDFRKTFKDVGLITGDLQIEPTASCLIMTTEILRSMLYCGSEVTRDLEWVIFDEVHYINNPERGHVWEEVIILLPDHVNIIMLSATVPNTMELADWVGSTKKRKVYVISTLKRPVPLTHFLYTGAGGKSRDDIFLLVDAQGKYLQANYERAVERKKEMQGKAKGGGGGPKNYVNAKQEQYTWIGLIDFLRRNNKMPVVAFTLSRNRCDSNVAALQSVDLNTEKEKGAVQKFFLQCLAKLKPPDRTIPQVLVLKDALERGIGVHHSGILPILKEIVEMLFQNGLVKLLFATETFAMGVNMPARTVVFDSCKKFDGLEMRNLKPGEYIQMAGRAGRRGHDETGTVILLCKGNVPPSMELRPMILGLPEKLQSQFILRYAVILTCLRIESIKVEDIMQFSFKEFNQKLQLPTQQKQLRLAEDKFAMLPTLGEHLQPLVNFYDKAVEYWKEKHRIMKFIVTQAKIQKELKVGRVIVITQGKHYNKLAVLLNAKSVPGKDTVYKVLVLDHQFKAKESDSLQRGELYYKILSLTPQNKTFQPEGIGGHTVLDIKAMDIISITKNSLKVDADVIIRNWEQRQLERFKDTPPGGTVVKAVTELHQLNESYTASPENIKYVNLSKEINVNADSEVAMLNYVDHLLRQVGDLLPHTNIAGFEQEFAKVYERRMLEIHIEELRFKNSAKNLTLYPDYCNKLKVLRALKYIDELEEVTLKGKVACEMGQNELLITELILCNMFNDLEPAEIAALLSGLVFQAKIQGEPVIPEPLKKCVAAFEQINDTILAEEQRFQAAIETENRLNFGLLEVVYEWARNKPFAEIMKLTEVQEGIIVRCIQQLDETLRDVKTAAIRIGNPGLQSKMEEASAAIKRDIVFTASLYTEM</sequence>
<dbReference type="Gene3D" id="1.10.3380.30">
    <property type="match status" value="1"/>
</dbReference>
<dbReference type="InterPro" id="IPR018959">
    <property type="entry name" value="DUF1989"/>
</dbReference>